<keyword evidence="5" id="KW-1185">Reference proteome</keyword>
<proteinExistence type="inferred from homology"/>
<dbReference type="InterPro" id="IPR008928">
    <property type="entry name" value="6-hairpin_glycosidase_sf"/>
</dbReference>
<comment type="caution">
    <text evidence="4">The sequence shown here is derived from an EMBL/GenBank/DDBJ whole genome shotgun (WGS) entry which is preliminary data.</text>
</comment>
<dbReference type="SUPFAM" id="SSF48208">
    <property type="entry name" value="Six-hairpin glycosidases"/>
    <property type="match status" value="1"/>
</dbReference>
<dbReference type="InterPro" id="IPR012341">
    <property type="entry name" value="6hp_glycosidase-like_sf"/>
</dbReference>
<gene>
    <name evidence="4" type="ORF">ATI61_103516</name>
</gene>
<protein>
    <submittedName>
        <fullName evidence="4">Unsaturated chondroitin disaccharide hydrolase</fullName>
    </submittedName>
</protein>
<sequence>MRSRKPWPGEKPVLLGMARGLLMLVPLALLSWPLATAARGEPLEDTLARVFPLAARQLEATASTLPETEYPSETLPDGTWDTTDADSFTSGFLPGSFWALYEYTGAPIWRTRAERWQAGLESQKDRTDDQDLGFILFTSFGNAYRLTGQESYRRILLTAASSLSQRYDARMGLIRSRGDLDDEDEFEVIIDSMMNIELLFWAARNGGRRELYDMAHQHALSVLESHVRADGSTYQTVNFDPRTRMLREQGKEQGCRWNTTWSRGQAWAVYGFTVAYRETKDPRMLRAARLTADYFIRHLPSDEVPYWDFQAPNIPKEPRDSSAAAATASALVELSQLETRPERALRYREAARDILRSLASPAYLDSNRRTSAILLHGTAFRPHDRFDTGLIYGDYFFLEALLRYSKLPERLTSREPQQREALLSAAPSTGEAPRNRERLFRFEEGILTPEATGVDRIVGPVTLVSEGALVGNGSVRIPDTFPAFLEEHFTDTTDFSTSFYLRVESLPSENTDLVSFLKGRTPLGNLFLRRNGTLFARNGPFEVGPRSNPMEEGELYRISLSQKRESGSFAILEASLARGDEAFECPFASSRVRLSTPRADRLRLGATTGPLDLVIDDVRLDTALP</sequence>
<comment type="similarity">
    <text evidence="2">Belongs to the glycosyl hydrolase 88 family.</text>
</comment>
<dbReference type="InterPro" id="IPR010905">
    <property type="entry name" value="Glyco_hydro_88"/>
</dbReference>
<feature type="region of interest" description="Disordered" evidence="3">
    <location>
        <begin position="413"/>
        <end position="434"/>
    </location>
</feature>
<evidence type="ECO:0000256" key="3">
    <source>
        <dbReference type="SAM" id="MobiDB-lite"/>
    </source>
</evidence>
<evidence type="ECO:0000256" key="1">
    <source>
        <dbReference type="ARBA" id="ARBA00022801"/>
    </source>
</evidence>
<dbReference type="PANTHER" id="PTHR36845:SF1">
    <property type="entry name" value="HYDROLASE, PUTATIVE (AFU_ORTHOLOGUE AFUA_7G05090)-RELATED"/>
    <property type="match status" value="1"/>
</dbReference>
<accession>A0ABX9K6W0</accession>
<evidence type="ECO:0000313" key="5">
    <source>
        <dbReference type="Proteomes" id="UP000256345"/>
    </source>
</evidence>
<name>A0ABX9K6W0_9BACT</name>
<dbReference type="Gene3D" id="1.50.10.10">
    <property type="match status" value="1"/>
</dbReference>
<dbReference type="PANTHER" id="PTHR36845">
    <property type="entry name" value="HYDROLASE, PUTATIVE (AFU_ORTHOLOGUE AFUA_7G05090)-RELATED"/>
    <property type="match status" value="1"/>
</dbReference>
<evidence type="ECO:0000313" key="4">
    <source>
        <dbReference type="EMBL" id="REG34610.1"/>
    </source>
</evidence>
<dbReference type="GO" id="GO:0016787">
    <property type="term" value="F:hydrolase activity"/>
    <property type="evidence" value="ECO:0007669"/>
    <property type="project" value="UniProtKB-KW"/>
</dbReference>
<evidence type="ECO:0000256" key="2">
    <source>
        <dbReference type="ARBA" id="ARBA00038358"/>
    </source>
</evidence>
<dbReference type="EMBL" id="QUMU01000003">
    <property type="protein sequence ID" value="REG34610.1"/>
    <property type="molecule type" value="Genomic_DNA"/>
</dbReference>
<reference evidence="4 5" key="1">
    <citation type="submission" date="2018-08" db="EMBL/GenBank/DDBJ databases">
        <title>Genomic Encyclopedia of Archaeal and Bacterial Type Strains, Phase II (KMG-II): from individual species to whole genera.</title>
        <authorList>
            <person name="Goeker M."/>
        </authorList>
    </citation>
    <scope>NUCLEOTIDE SEQUENCE [LARGE SCALE GENOMIC DNA]</scope>
    <source>
        <strain evidence="4 5">DSM 2261</strain>
    </source>
</reference>
<dbReference type="Pfam" id="PF07470">
    <property type="entry name" value="Glyco_hydro_88"/>
    <property type="match status" value="1"/>
</dbReference>
<dbReference type="Proteomes" id="UP000256345">
    <property type="component" value="Unassembled WGS sequence"/>
</dbReference>
<keyword evidence="1 4" id="KW-0378">Hydrolase</keyword>
<dbReference type="InterPro" id="IPR052369">
    <property type="entry name" value="UG_Glycosaminoglycan_Hydrolase"/>
</dbReference>
<dbReference type="RefSeq" id="WP_082175188.1">
    <property type="nucleotide sequence ID" value="NZ_CP011509.1"/>
</dbReference>
<organism evidence="4 5">
    <name type="scientific">Archangium gephyra</name>
    <dbReference type="NCBI Taxonomy" id="48"/>
    <lineage>
        <taxon>Bacteria</taxon>
        <taxon>Pseudomonadati</taxon>
        <taxon>Myxococcota</taxon>
        <taxon>Myxococcia</taxon>
        <taxon>Myxococcales</taxon>
        <taxon>Cystobacterineae</taxon>
        <taxon>Archangiaceae</taxon>
        <taxon>Archangium</taxon>
    </lineage>
</organism>